<keyword evidence="4" id="KW-1185">Reference proteome</keyword>
<dbReference type="AlphaFoldDB" id="A0A7D9DEA8"/>
<dbReference type="Pfam" id="PF00078">
    <property type="entry name" value="RVT_1"/>
    <property type="match status" value="1"/>
</dbReference>
<feature type="compositionally biased region" description="Basic residues" evidence="1">
    <location>
        <begin position="36"/>
        <end position="49"/>
    </location>
</feature>
<name>A0A7D9DEA8_PARCT</name>
<feature type="compositionally biased region" description="Polar residues" evidence="1">
    <location>
        <begin position="136"/>
        <end position="146"/>
    </location>
</feature>
<evidence type="ECO:0000259" key="2">
    <source>
        <dbReference type="Pfam" id="PF00078"/>
    </source>
</evidence>
<dbReference type="PANTHER" id="PTHR33332">
    <property type="entry name" value="REVERSE TRANSCRIPTASE DOMAIN-CONTAINING PROTEIN"/>
    <property type="match status" value="1"/>
</dbReference>
<evidence type="ECO:0000256" key="1">
    <source>
        <dbReference type="SAM" id="MobiDB-lite"/>
    </source>
</evidence>
<sequence length="416" mass="48240">MNNIESSFAKRLTADRNNDQGEAIHADYPLEKIIIRKAKPKPNTKHKGQRQTQTRDRDELLCPNNECQQNKARTEAVVSPGNVTPDEGKQYQQTKPQQSENLYIKPKNWISYLPLLETPIHKHVQVNNSDSVFQNDQIEPQSSKSPTKPPLNKYTSSGKPSIDKKRRKVNKENILSFGNKRSYINHQFHSRNHYPPFRKHRRDRYLNYLPSYQDLTKDWLNYLHLVHQPDHYLRICYLDFSKAFEHIDHNVLVKKLIDLGVRGSLIAWLCSFLSDRRQAVKLNSLIWTGNFAVLAFHRGQNFDRLFAITINNLAVKFPLIADHWKFVDDVTLSEVVKTESISVLQTNLDTISAWAKDNNMNINPKKCKEMVVCPLKHTPDLAPLLLNEVPLDKVVSHKVLGMTIMDNLKWIKTPTK</sequence>
<feature type="region of interest" description="Disordered" evidence="1">
    <location>
        <begin position="36"/>
        <end position="99"/>
    </location>
</feature>
<dbReference type="InterPro" id="IPR000477">
    <property type="entry name" value="RT_dom"/>
</dbReference>
<proteinExistence type="predicted"/>
<protein>
    <recommendedName>
        <fullName evidence="2">Reverse transcriptase domain-containing protein</fullName>
    </recommendedName>
</protein>
<feature type="compositionally biased region" description="Polar residues" evidence="1">
    <location>
        <begin position="90"/>
        <end position="99"/>
    </location>
</feature>
<dbReference type="EMBL" id="CACRXK020000537">
    <property type="protein sequence ID" value="CAB3982749.1"/>
    <property type="molecule type" value="Genomic_DNA"/>
</dbReference>
<gene>
    <name evidence="3" type="ORF">PACLA_8A073625</name>
</gene>
<evidence type="ECO:0000313" key="3">
    <source>
        <dbReference type="EMBL" id="CAB3982749.1"/>
    </source>
</evidence>
<comment type="caution">
    <text evidence="3">The sequence shown here is derived from an EMBL/GenBank/DDBJ whole genome shotgun (WGS) entry which is preliminary data.</text>
</comment>
<organism evidence="3 4">
    <name type="scientific">Paramuricea clavata</name>
    <name type="common">Red gorgonian</name>
    <name type="synonym">Violescent sea-whip</name>
    <dbReference type="NCBI Taxonomy" id="317549"/>
    <lineage>
        <taxon>Eukaryota</taxon>
        <taxon>Metazoa</taxon>
        <taxon>Cnidaria</taxon>
        <taxon>Anthozoa</taxon>
        <taxon>Octocorallia</taxon>
        <taxon>Malacalcyonacea</taxon>
        <taxon>Plexauridae</taxon>
        <taxon>Paramuricea</taxon>
    </lineage>
</organism>
<dbReference type="Proteomes" id="UP001152795">
    <property type="component" value="Unassembled WGS sequence"/>
</dbReference>
<accession>A0A7D9DEA8</accession>
<feature type="region of interest" description="Disordered" evidence="1">
    <location>
        <begin position="136"/>
        <end position="169"/>
    </location>
</feature>
<feature type="domain" description="Reverse transcriptase" evidence="2">
    <location>
        <begin position="218"/>
        <end position="404"/>
    </location>
</feature>
<reference evidence="3" key="1">
    <citation type="submission" date="2020-04" db="EMBL/GenBank/DDBJ databases">
        <authorList>
            <person name="Alioto T."/>
            <person name="Alioto T."/>
            <person name="Gomez Garrido J."/>
        </authorList>
    </citation>
    <scope>NUCLEOTIDE SEQUENCE</scope>
    <source>
        <strain evidence="3">A484AB</strain>
    </source>
</reference>
<evidence type="ECO:0000313" key="4">
    <source>
        <dbReference type="Proteomes" id="UP001152795"/>
    </source>
</evidence>